<dbReference type="VEuPathDB" id="FungiDB:QG37_02768"/>
<evidence type="ECO:0000313" key="2">
    <source>
        <dbReference type="Proteomes" id="UP000037122"/>
    </source>
</evidence>
<reference evidence="2" key="1">
    <citation type="journal article" date="2015" name="BMC Genomics">
        <title>Draft genome of a commonly misdiagnosed multidrug resistant pathogen Candida auris.</title>
        <authorList>
            <person name="Chatterjee S."/>
            <person name="Alampalli S.V."/>
            <person name="Nageshan R.K."/>
            <person name="Chettiar S.T."/>
            <person name="Joshi S."/>
            <person name="Tatu U.S."/>
        </authorList>
    </citation>
    <scope>NUCLEOTIDE SEQUENCE [LARGE SCALE GENOMIC DNA]</scope>
    <source>
        <strain evidence="2">6684</strain>
    </source>
</reference>
<proteinExistence type="predicted"/>
<sequence length="97" mass="11213">MLQHAATLETLQEPGQNTLFAQLRHYADSFEAMTQIYLNYLHRRLFSAQPMCFSKSFTSVFSPEHMGANKNKRSRHTKPTFQINTRGLLIFQTSTTT</sequence>
<evidence type="ECO:0000313" key="1">
    <source>
        <dbReference type="EMBL" id="KNE00228.1"/>
    </source>
</evidence>
<organism evidence="1 2">
    <name type="scientific">Candidozyma auris</name>
    <name type="common">Yeast</name>
    <name type="synonym">Candida auris</name>
    <dbReference type="NCBI Taxonomy" id="498019"/>
    <lineage>
        <taxon>Eukaryota</taxon>
        <taxon>Fungi</taxon>
        <taxon>Dikarya</taxon>
        <taxon>Ascomycota</taxon>
        <taxon>Saccharomycotina</taxon>
        <taxon>Pichiomycetes</taxon>
        <taxon>Metschnikowiaceae</taxon>
        <taxon>Candidozyma</taxon>
    </lineage>
</organism>
<dbReference type="EMBL" id="LGST01000019">
    <property type="protein sequence ID" value="KNE00228.1"/>
    <property type="molecule type" value="Genomic_DNA"/>
</dbReference>
<dbReference type="AlphaFoldDB" id="A0A0L0P1E1"/>
<accession>A0A0L0P1E1</accession>
<gene>
    <name evidence="1" type="ORF">QG37_02768</name>
</gene>
<protein>
    <submittedName>
        <fullName evidence="1">Uncharacterized protein</fullName>
    </submittedName>
</protein>
<name>A0A0L0P1E1_CANAR</name>
<comment type="caution">
    <text evidence="1">The sequence shown here is derived from an EMBL/GenBank/DDBJ whole genome shotgun (WGS) entry which is preliminary data.</text>
</comment>
<dbReference type="Proteomes" id="UP000037122">
    <property type="component" value="Unassembled WGS sequence"/>
</dbReference>